<evidence type="ECO:0008006" key="3">
    <source>
        <dbReference type="Google" id="ProtNLM"/>
    </source>
</evidence>
<proteinExistence type="predicted"/>
<keyword evidence="2" id="KW-1185">Reference proteome</keyword>
<sequence length="106" mass="11675">MAPTGLASRLALRRAELVERSGRERARLVADLGALAPAFGAADKVVAAASWARRHGAVIVIVAAAVLAVRRPSRLLKYAGQAWSLWQVYRGYRDRLDGLIERIERR</sequence>
<reference evidence="1 2" key="1">
    <citation type="submission" date="2021-02" db="EMBL/GenBank/DDBJ databases">
        <title>Niveibacterium changnyeongensis HC41.</title>
        <authorList>
            <person name="Kang M."/>
        </authorList>
    </citation>
    <scope>NUCLEOTIDE SEQUENCE [LARGE SCALE GENOMIC DNA]</scope>
    <source>
        <strain evidence="1 2">HC41</strain>
    </source>
</reference>
<name>A0ABX7M4V0_9RHOO</name>
<evidence type="ECO:0000313" key="2">
    <source>
        <dbReference type="Proteomes" id="UP000663570"/>
    </source>
</evidence>
<gene>
    <name evidence="1" type="ORF">JY500_18635</name>
</gene>
<dbReference type="InterPro" id="IPR025612">
    <property type="entry name" value="YqjK"/>
</dbReference>
<accession>A0ABX7M4V0</accession>
<dbReference type="Proteomes" id="UP000663570">
    <property type="component" value="Chromosome"/>
</dbReference>
<dbReference type="Pfam" id="PF13997">
    <property type="entry name" value="YqjK"/>
    <property type="match status" value="1"/>
</dbReference>
<protein>
    <recommendedName>
        <fullName evidence="3">YqjK-like protein</fullName>
    </recommendedName>
</protein>
<organism evidence="1 2">
    <name type="scientific">Niveibacterium microcysteis</name>
    <dbReference type="NCBI Taxonomy" id="2811415"/>
    <lineage>
        <taxon>Bacteria</taxon>
        <taxon>Pseudomonadati</taxon>
        <taxon>Pseudomonadota</taxon>
        <taxon>Betaproteobacteria</taxon>
        <taxon>Rhodocyclales</taxon>
        <taxon>Rhodocyclaceae</taxon>
        <taxon>Niveibacterium</taxon>
    </lineage>
</organism>
<dbReference type="RefSeq" id="WP_206254129.1">
    <property type="nucleotide sequence ID" value="NZ_CP071060.1"/>
</dbReference>
<evidence type="ECO:0000313" key="1">
    <source>
        <dbReference type="EMBL" id="QSI76451.1"/>
    </source>
</evidence>
<dbReference type="EMBL" id="CP071060">
    <property type="protein sequence ID" value="QSI76451.1"/>
    <property type="molecule type" value="Genomic_DNA"/>
</dbReference>